<keyword evidence="3" id="KW-1185">Reference proteome</keyword>
<feature type="coiled-coil region" evidence="1">
    <location>
        <begin position="23"/>
        <end position="92"/>
    </location>
</feature>
<evidence type="ECO:0000313" key="3">
    <source>
        <dbReference type="Proteomes" id="UP000224567"/>
    </source>
</evidence>
<gene>
    <name evidence="2" type="ORF">CQW23_24205</name>
</gene>
<dbReference type="OrthoDB" id="1304755at2759"/>
<name>A0A2G2VU47_CAPBA</name>
<dbReference type="STRING" id="33114.A0A2G2VU47"/>
<protein>
    <submittedName>
        <fullName evidence="2">Uncharacterized protein</fullName>
    </submittedName>
</protein>
<reference evidence="2 3" key="1">
    <citation type="journal article" date="2017" name="Genome Biol.">
        <title>New reference genome sequences of hot pepper reveal the massive evolution of plant disease-resistance genes by retroduplication.</title>
        <authorList>
            <person name="Kim S."/>
            <person name="Park J."/>
            <person name="Yeom S.I."/>
            <person name="Kim Y.M."/>
            <person name="Seo E."/>
            <person name="Kim K.T."/>
            <person name="Kim M.S."/>
            <person name="Lee J.M."/>
            <person name="Cheong K."/>
            <person name="Shin H.S."/>
            <person name="Kim S.B."/>
            <person name="Han K."/>
            <person name="Lee J."/>
            <person name="Park M."/>
            <person name="Lee H.A."/>
            <person name="Lee H.Y."/>
            <person name="Lee Y."/>
            <person name="Oh S."/>
            <person name="Lee J.H."/>
            <person name="Choi E."/>
            <person name="Choi E."/>
            <person name="Lee S.E."/>
            <person name="Jeon J."/>
            <person name="Kim H."/>
            <person name="Choi G."/>
            <person name="Song H."/>
            <person name="Lee J."/>
            <person name="Lee S.C."/>
            <person name="Kwon J.K."/>
            <person name="Lee H.Y."/>
            <person name="Koo N."/>
            <person name="Hong Y."/>
            <person name="Kim R.W."/>
            <person name="Kang W.H."/>
            <person name="Huh J.H."/>
            <person name="Kang B.C."/>
            <person name="Yang T.J."/>
            <person name="Lee Y.H."/>
            <person name="Bennetzen J.L."/>
            <person name="Choi D."/>
        </authorList>
    </citation>
    <scope>NUCLEOTIDE SEQUENCE [LARGE SCALE GENOMIC DNA]</scope>
    <source>
        <strain evidence="3">cv. PBC81</strain>
    </source>
</reference>
<evidence type="ECO:0000256" key="1">
    <source>
        <dbReference type="SAM" id="Coils"/>
    </source>
</evidence>
<dbReference type="EMBL" id="MLFT02000010">
    <property type="protein sequence ID" value="PHT36505.1"/>
    <property type="molecule type" value="Genomic_DNA"/>
</dbReference>
<evidence type="ECO:0000313" key="2">
    <source>
        <dbReference type="EMBL" id="PHT36505.1"/>
    </source>
</evidence>
<accession>A0A2G2VU47</accession>
<organism evidence="2 3">
    <name type="scientific">Capsicum baccatum</name>
    <name type="common">Peruvian pepper</name>
    <dbReference type="NCBI Taxonomy" id="33114"/>
    <lineage>
        <taxon>Eukaryota</taxon>
        <taxon>Viridiplantae</taxon>
        <taxon>Streptophyta</taxon>
        <taxon>Embryophyta</taxon>
        <taxon>Tracheophyta</taxon>
        <taxon>Spermatophyta</taxon>
        <taxon>Magnoliopsida</taxon>
        <taxon>eudicotyledons</taxon>
        <taxon>Gunneridae</taxon>
        <taxon>Pentapetalae</taxon>
        <taxon>asterids</taxon>
        <taxon>lamiids</taxon>
        <taxon>Solanales</taxon>
        <taxon>Solanaceae</taxon>
        <taxon>Solanoideae</taxon>
        <taxon>Capsiceae</taxon>
        <taxon>Capsicum</taxon>
    </lineage>
</organism>
<sequence>MYLRCNFALAYGLCIDEQLLKDLHGKKKQESEIQKELDNLKDSLTFEKQNLEMAAYDYDKFKSLCNEKDAELQVALTKKQNLEMQFSNLNSQSLKKHISKELVQANNQVLQKFQEELKACPMLRTAEGIKRRLLTEKASLEKN</sequence>
<comment type="caution">
    <text evidence="2">The sequence shown here is derived from an EMBL/GenBank/DDBJ whole genome shotgun (WGS) entry which is preliminary data.</text>
</comment>
<proteinExistence type="predicted"/>
<keyword evidence="1" id="KW-0175">Coiled coil</keyword>
<reference evidence="3" key="2">
    <citation type="journal article" date="2017" name="J. Anim. Genet.">
        <title>Multiple reference genome sequences of hot pepper reveal the massive evolution of plant disease resistance genes by retroduplication.</title>
        <authorList>
            <person name="Kim S."/>
            <person name="Park J."/>
            <person name="Yeom S.-I."/>
            <person name="Kim Y.-M."/>
            <person name="Seo E."/>
            <person name="Kim K.-T."/>
            <person name="Kim M.-S."/>
            <person name="Lee J.M."/>
            <person name="Cheong K."/>
            <person name="Shin H.-S."/>
            <person name="Kim S.-B."/>
            <person name="Han K."/>
            <person name="Lee J."/>
            <person name="Park M."/>
            <person name="Lee H.-A."/>
            <person name="Lee H.-Y."/>
            <person name="Lee Y."/>
            <person name="Oh S."/>
            <person name="Lee J.H."/>
            <person name="Choi E."/>
            <person name="Choi E."/>
            <person name="Lee S.E."/>
            <person name="Jeon J."/>
            <person name="Kim H."/>
            <person name="Choi G."/>
            <person name="Song H."/>
            <person name="Lee J."/>
            <person name="Lee S.-C."/>
            <person name="Kwon J.-K."/>
            <person name="Lee H.-Y."/>
            <person name="Koo N."/>
            <person name="Hong Y."/>
            <person name="Kim R.W."/>
            <person name="Kang W.-H."/>
            <person name="Huh J.H."/>
            <person name="Kang B.-C."/>
            <person name="Yang T.-J."/>
            <person name="Lee Y.-H."/>
            <person name="Bennetzen J.L."/>
            <person name="Choi D."/>
        </authorList>
    </citation>
    <scope>NUCLEOTIDE SEQUENCE [LARGE SCALE GENOMIC DNA]</scope>
    <source>
        <strain evidence="3">cv. PBC81</strain>
    </source>
</reference>
<dbReference type="Proteomes" id="UP000224567">
    <property type="component" value="Unassembled WGS sequence"/>
</dbReference>
<dbReference type="AlphaFoldDB" id="A0A2G2VU47"/>